<evidence type="ECO:0000256" key="6">
    <source>
        <dbReference type="SAM" id="MobiDB-lite"/>
    </source>
</evidence>
<proteinExistence type="inferred from homology"/>
<reference evidence="8 9" key="1">
    <citation type="submission" date="2020-05" db="EMBL/GenBank/DDBJ databases">
        <title>Actinomyces sp. zg-325.</title>
        <authorList>
            <person name="Yang C."/>
        </authorList>
    </citation>
    <scope>NUCLEOTIDE SEQUENCE [LARGE SCALE GENOMIC DNA]</scope>
    <source>
        <strain evidence="9">zg-325</strain>
    </source>
</reference>
<dbReference type="Gene3D" id="3.40.50.300">
    <property type="entry name" value="P-loop containing nucleotide triphosphate hydrolases"/>
    <property type="match status" value="1"/>
</dbReference>
<keyword evidence="8" id="KW-0647">Proteasome</keyword>
<dbReference type="FunFam" id="3.40.50.300:FF:001025">
    <property type="entry name" value="ATPase family, AAA domain-containing 2B"/>
    <property type="match status" value="1"/>
</dbReference>
<feature type="compositionally biased region" description="Basic and acidic residues" evidence="6">
    <location>
        <begin position="72"/>
        <end position="90"/>
    </location>
</feature>
<evidence type="ECO:0000256" key="2">
    <source>
        <dbReference type="ARBA" id="ARBA00022840"/>
    </source>
</evidence>
<dbReference type="Proteomes" id="UP000504752">
    <property type="component" value="Chromosome"/>
</dbReference>
<dbReference type="AlphaFoldDB" id="A0A6M8B6D8"/>
<dbReference type="Pfam" id="PF16450">
    <property type="entry name" value="Prot_ATP_ID_OB_C"/>
    <property type="match status" value="1"/>
</dbReference>
<dbReference type="NCBIfam" id="TIGR03689">
    <property type="entry name" value="pup_AAA"/>
    <property type="match status" value="1"/>
</dbReference>
<dbReference type="GO" id="GO:0010498">
    <property type="term" value="P:proteasomal protein catabolic process"/>
    <property type="evidence" value="ECO:0007669"/>
    <property type="project" value="InterPro"/>
</dbReference>
<keyword evidence="3 5" id="KW-0175">Coiled coil</keyword>
<sequence>MTDTADLGMPAPSFTSHQLREARAEAISLAEKNERLTRALTSARERIAELGAQLDAVTHPPVTLALLTGLRTRSDRPDSADSADRPDRAEAPAGPAPEALVLLGGRTMSLGLRPGLDPAALRVGQLVAVNDAMLVVDALPEPDTGEAVVLDEVLDDTRALVTTGSGASRVLRLGGALDASALAPGVTLAADLRADVATAVIERTGVEQLVVAETPDVTWEDIGGLGPQIQAIRDAIELPFTHPGLYRAYGLRAPKGLLLYGPPGCGKTLIAKAVATSLGGDGAGPERATGRAAAFLNIKGPELLSKFVGETERQIRAIFEQARKAAAEDRPVVIFFDEMEALFRTRGTGVSSDVETMIVPQVLAEIDGVESLRNVVIIGASNREDMIDPAILRPGRLDVKICVARPDAAQALDILARHLTAGLPFDPAELAAHGGDREATAAAMRAAAVDALYARAPGTAVLEVAYASGATRTLHLGDLVSGAMLAQIVARAKTAAIKDELSGGAGGLSTARLLAAVAEEARQNEEITGATSPEGWARLIGAQSEPIRGARRLGAAGATLTSSAARPHETREGA</sequence>
<evidence type="ECO:0000256" key="5">
    <source>
        <dbReference type="SAM" id="Coils"/>
    </source>
</evidence>
<dbReference type="InterPro" id="IPR003593">
    <property type="entry name" value="AAA+_ATPase"/>
</dbReference>
<feature type="coiled-coil region" evidence="5">
    <location>
        <begin position="19"/>
        <end position="53"/>
    </location>
</feature>
<dbReference type="Pfam" id="PF00004">
    <property type="entry name" value="AAA"/>
    <property type="match status" value="1"/>
</dbReference>
<dbReference type="GO" id="GO:0019941">
    <property type="term" value="P:modification-dependent protein catabolic process"/>
    <property type="evidence" value="ECO:0007669"/>
    <property type="project" value="InterPro"/>
</dbReference>
<dbReference type="Gene3D" id="1.10.8.60">
    <property type="match status" value="1"/>
</dbReference>
<dbReference type="GO" id="GO:0005524">
    <property type="term" value="F:ATP binding"/>
    <property type="evidence" value="ECO:0007669"/>
    <property type="project" value="UniProtKB-KW"/>
</dbReference>
<evidence type="ECO:0000259" key="7">
    <source>
        <dbReference type="SMART" id="SM00382"/>
    </source>
</evidence>
<dbReference type="InterPro" id="IPR041626">
    <property type="entry name" value="Prot_ATP_ID_OB_N"/>
</dbReference>
<dbReference type="InterPro" id="IPR012340">
    <property type="entry name" value="NA-bd_OB-fold"/>
</dbReference>
<keyword evidence="2 4" id="KW-0067">ATP-binding</keyword>
<dbReference type="Pfam" id="PF17758">
    <property type="entry name" value="Prot_ATP_ID_OB_N"/>
    <property type="match status" value="1"/>
</dbReference>
<name>A0A6M8B6D8_9ACTO</name>
<dbReference type="GO" id="GO:0000502">
    <property type="term" value="C:proteasome complex"/>
    <property type="evidence" value="ECO:0007669"/>
    <property type="project" value="UniProtKB-KW"/>
</dbReference>
<dbReference type="InterPro" id="IPR032501">
    <property type="entry name" value="Prot_ATP_ID_OB_2nd"/>
</dbReference>
<evidence type="ECO:0000256" key="1">
    <source>
        <dbReference type="ARBA" id="ARBA00022741"/>
    </source>
</evidence>
<dbReference type="InterPro" id="IPR050168">
    <property type="entry name" value="AAA_ATPase_domain"/>
</dbReference>
<evidence type="ECO:0000313" key="8">
    <source>
        <dbReference type="EMBL" id="QKD79666.1"/>
    </source>
</evidence>
<feature type="domain" description="AAA+ ATPase" evidence="7">
    <location>
        <begin position="253"/>
        <end position="407"/>
    </location>
</feature>
<dbReference type="Gene3D" id="2.40.50.140">
    <property type="entry name" value="Nucleic acid-binding proteins"/>
    <property type="match status" value="2"/>
</dbReference>
<organism evidence="8 9">
    <name type="scientific">Actinomyces marmotae</name>
    <dbReference type="NCBI Taxonomy" id="2737173"/>
    <lineage>
        <taxon>Bacteria</taxon>
        <taxon>Bacillati</taxon>
        <taxon>Actinomycetota</taxon>
        <taxon>Actinomycetes</taxon>
        <taxon>Actinomycetales</taxon>
        <taxon>Actinomycetaceae</taxon>
        <taxon>Actinomyces</taxon>
    </lineage>
</organism>
<dbReference type="PANTHER" id="PTHR23077:SF144">
    <property type="entry name" value="PROTEASOME-ASSOCIATED ATPASE"/>
    <property type="match status" value="1"/>
</dbReference>
<dbReference type="KEGG" id="amam:HPC72_04810"/>
<evidence type="ECO:0000256" key="4">
    <source>
        <dbReference type="RuleBase" id="RU003651"/>
    </source>
</evidence>
<dbReference type="SUPFAM" id="SSF52540">
    <property type="entry name" value="P-loop containing nucleoside triphosphate hydrolases"/>
    <property type="match status" value="1"/>
</dbReference>
<feature type="region of interest" description="Disordered" evidence="6">
    <location>
        <begin position="68"/>
        <end position="96"/>
    </location>
</feature>
<dbReference type="PANTHER" id="PTHR23077">
    <property type="entry name" value="AAA-FAMILY ATPASE"/>
    <property type="match status" value="1"/>
</dbReference>
<dbReference type="InterPro" id="IPR022482">
    <property type="entry name" value="Proteasome_ATPase"/>
</dbReference>
<dbReference type="GO" id="GO:0016887">
    <property type="term" value="F:ATP hydrolysis activity"/>
    <property type="evidence" value="ECO:0007669"/>
    <property type="project" value="InterPro"/>
</dbReference>
<accession>A0A6M8B6D8</accession>
<gene>
    <name evidence="8" type="primary">arc</name>
    <name evidence="8" type="ORF">HPC72_04810</name>
</gene>
<comment type="similarity">
    <text evidence="4">Belongs to the AAA ATPase family.</text>
</comment>
<protein>
    <submittedName>
        <fullName evidence="8">Proteasome ATPase</fullName>
    </submittedName>
</protein>
<dbReference type="InterPro" id="IPR003960">
    <property type="entry name" value="ATPase_AAA_CS"/>
</dbReference>
<dbReference type="EMBL" id="CP053642">
    <property type="protein sequence ID" value="QKD79666.1"/>
    <property type="molecule type" value="Genomic_DNA"/>
</dbReference>
<dbReference type="RefSeq" id="WP_159523050.1">
    <property type="nucleotide sequence ID" value="NZ_CP053642.1"/>
</dbReference>
<dbReference type="InterPro" id="IPR003959">
    <property type="entry name" value="ATPase_AAA_core"/>
</dbReference>
<keyword evidence="1 4" id="KW-0547">Nucleotide-binding</keyword>
<evidence type="ECO:0000313" key="9">
    <source>
        <dbReference type="Proteomes" id="UP000504752"/>
    </source>
</evidence>
<dbReference type="PROSITE" id="PS00674">
    <property type="entry name" value="AAA"/>
    <property type="match status" value="1"/>
</dbReference>
<dbReference type="Gene3D" id="1.20.5.170">
    <property type="match status" value="1"/>
</dbReference>
<evidence type="ECO:0000256" key="3">
    <source>
        <dbReference type="ARBA" id="ARBA00023054"/>
    </source>
</evidence>
<dbReference type="SMART" id="SM00382">
    <property type="entry name" value="AAA"/>
    <property type="match status" value="1"/>
</dbReference>
<dbReference type="InterPro" id="IPR027417">
    <property type="entry name" value="P-loop_NTPase"/>
</dbReference>
<keyword evidence="9" id="KW-1185">Reference proteome</keyword>